<dbReference type="Proteomes" id="UP001600165">
    <property type="component" value="Unassembled WGS sequence"/>
</dbReference>
<evidence type="ECO:0000256" key="1">
    <source>
        <dbReference type="ARBA" id="ARBA00006594"/>
    </source>
</evidence>
<dbReference type="InterPro" id="IPR002052">
    <property type="entry name" value="DNA_methylase_N6_adenine_CS"/>
</dbReference>
<keyword evidence="9" id="KW-1185">Reference proteome</keyword>
<evidence type="ECO:0000256" key="2">
    <source>
        <dbReference type="ARBA" id="ARBA00011900"/>
    </source>
</evidence>
<dbReference type="Gene3D" id="1.10.1020.10">
    <property type="entry name" value="Adenine-specific Methyltransferase, Domain 2"/>
    <property type="match status" value="1"/>
</dbReference>
<keyword evidence="4 7" id="KW-0808">Transferase</keyword>
<dbReference type="PIRSF" id="PIRSF000398">
    <property type="entry name" value="M_m6A_EcoRV"/>
    <property type="match status" value="1"/>
</dbReference>
<sequence>MPLPAFQSAPARPFLKWAGGKGQLIAQYQPYFPSNFKTYHEPFLGGGAVFFHLAERLGTAILMDINPELVNVYRCIRDQVEAVIELLKHHKQNHCKDYYYQIRSTPGASAVERAARLIYLNKTCYNGLYRENSKGQFNVPMGRYKNPRICDADLLRRAAATLKPTQIVAGSFNQILEHATGAEDFVYLDPPYHPISETSCFTAYSRYSFGAHDQETLQQVFRQLAARQVRVMLSNSDCPFIRHLYGDFYIHRIQATRNINSKAQRRGHISELLITSYPVASECCQQLSCQSVPSTAIAAI</sequence>
<dbReference type="SUPFAM" id="SSF53335">
    <property type="entry name" value="S-adenosyl-L-methionine-dependent methyltransferases"/>
    <property type="match status" value="1"/>
</dbReference>
<keyword evidence="3 7" id="KW-0489">Methyltransferase</keyword>
<dbReference type="PRINTS" id="PR00505">
    <property type="entry name" value="D12N6MTFRASE"/>
</dbReference>
<dbReference type="GO" id="GO:0032259">
    <property type="term" value="P:methylation"/>
    <property type="evidence" value="ECO:0007669"/>
    <property type="project" value="UniProtKB-KW"/>
</dbReference>
<comment type="similarity">
    <text evidence="1 7">Belongs to the N(4)/N(6)-methyltransferase family.</text>
</comment>
<evidence type="ECO:0000256" key="4">
    <source>
        <dbReference type="ARBA" id="ARBA00022679"/>
    </source>
</evidence>
<gene>
    <name evidence="8" type="ORF">ACFVKH_01645</name>
</gene>
<dbReference type="InterPro" id="IPR029063">
    <property type="entry name" value="SAM-dependent_MTases_sf"/>
</dbReference>
<dbReference type="PROSITE" id="PS00092">
    <property type="entry name" value="N6_MTASE"/>
    <property type="match status" value="1"/>
</dbReference>
<evidence type="ECO:0000313" key="8">
    <source>
        <dbReference type="EMBL" id="MFE4104962.1"/>
    </source>
</evidence>
<evidence type="ECO:0000313" key="9">
    <source>
        <dbReference type="Proteomes" id="UP001600165"/>
    </source>
</evidence>
<keyword evidence="5 7" id="KW-0949">S-adenosyl-L-methionine</keyword>
<dbReference type="Pfam" id="PF02086">
    <property type="entry name" value="MethyltransfD12"/>
    <property type="match status" value="1"/>
</dbReference>
<dbReference type="InterPro" id="IPR023095">
    <property type="entry name" value="Ade_MeTrfase_dom_2"/>
</dbReference>
<dbReference type="Gene3D" id="3.40.50.150">
    <property type="entry name" value="Vaccinia Virus protein VP39"/>
    <property type="match status" value="1"/>
</dbReference>
<reference evidence="8 9" key="1">
    <citation type="submission" date="2024-10" db="EMBL/GenBank/DDBJ databases">
        <authorList>
            <person name="Ratan Roy A."/>
            <person name="Morales Sandoval P.H."/>
            <person name="De Los Santos Villalobos S."/>
            <person name="Chakraborty S."/>
            <person name="Mukherjee J."/>
        </authorList>
    </citation>
    <scope>NUCLEOTIDE SEQUENCE [LARGE SCALE GENOMIC DNA]</scope>
    <source>
        <strain evidence="8 9">S1</strain>
    </source>
</reference>
<comment type="caution">
    <text evidence="8">The sequence shown here is derived from an EMBL/GenBank/DDBJ whole genome shotgun (WGS) entry which is preliminary data.</text>
</comment>
<organism evidence="8 9">
    <name type="scientific">Almyronema epifaneia S1</name>
    <dbReference type="NCBI Taxonomy" id="2991925"/>
    <lineage>
        <taxon>Bacteria</taxon>
        <taxon>Bacillati</taxon>
        <taxon>Cyanobacteriota</taxon>
        <taxon>Cyanophyceae</taxon>
        <taxon>Nodosilineales</taxon>
        <taxon>Nodosilineaceae</taxon>
        <taxon>Almyronema</taxon>
        <taxon>Almyronema epifaneia</taxon>
    </lineage>
</organism>
<accession>A0ABW6IB03</accession>
<comment type="catalytic activity">
    <reaction evidence="6 7">
        <text>a 2'-deoxyadenosine in DNA + S-adenosyl-L-methionine = an N(6)-methyl-2'-deoxyadenosine in DNA + S-adenosyl-L-homocysteine + H(+)</text>
        <dbReference type="Rhea" id="RHEA:15197"/>
        <dbReference type="Rhea" id="RHEA-COMP:12418"/>
        <dbReference type="Rhea" id="RHEA-COMP:12419"/>
        <dbReference type="ChEBI" id="CHEBI:15378"/>
        <dbReference type="ChEBI" id="CHEBI:57856"/>
        <dbReference type="ChEBI" id="CHEBI:59789"/>
        <dbReference type="ChEBI" id="CHEBI:90615"/>
        <dbReference type="ChEBI" id="CHEBI:90616"/>
        <dbReference type="EC" id="2.1.1.72"/>
    </reaction>
</comment>
<dbReference type="InterPro" id="IPR012327">
    <property type="entry name" value="MeTrfase_D12"/>
</dbReference>
<evidence type="ECO:0000256" key="5">
    <source>
        <dbReference type="ARBA" id="ARBA00022691"/>
    </source>
</evidence>
<dbReference type="GO" id="GO:0008168">
    <property type="term" value="F:methyltransferase activity"/>
    <property type="evidence" value="ECO:0007669"/>
    <property type="project" value="UniProtKB-KW"/>
</dbReference>
<name>A0ABW6IB03_9CYAN</name>
<dbReference type="PANTHER" id="PTHR30481">
    <property type="entry name" value="DNA ADENINE METHYLASE"/>
    <property type="match status" value="1"/>
</dbReference>
<proteinExistence type="inferred from homology"/>
<dbReference type="RefSeq" id="WP_377960749.1">
    <property type="nucleotide sequence ID" value="NZ_JBHZOL010000008.1"/>
</dbReference>
<protein>
    <recommendedName>
        <fullName evidence="2 7">Site-specific DNA-methyltransferase (adenine-specific)</fullName>
        <ecNumber evidence="2 7">2.1.1.72</ecNumber>
    </recommendedName>
</protein>
<dbReference type="EC" id="2.1.1.72" evidence="2 7"/>
<dbReference type="PANTHER" id="PTHR30481:SF3">
    <property type="entry name" value="DNA ADENINE METHYLASE"/>
    <property type="match status" value="1"/>
</dbReference>
<dbReference type="NCBIfam" id="TIGR00571">
    <property type="entry name" value="dam"/>
    <property type="match status" value="1"/>
</dbReference>
<dbReference type="EMBL" id="JBHZOL010000008">
    <property type="protein sequence ID" value="MFE4104962.1"/>
    <property type="molecule type" value="Genomic_DNA"/>
</dbReference>
<dbReference type="InterPro" id="IPR012263">
    <property type="entry name" value="M_m6A_EcoRV"/>
</dbReference>
<evidence type="ECO:0000256" key="3">
    <source>
        <dbReference type="ARBA" id="ARBA00022603"/>
    </source>
</evidence>
<evidence type="ECO:0000256" key="7">
    <source>
        <dbReference type="RuleBase" id="RU361257"/>
    </source>
</evidence>
<evidence type="ECO:0000256" key="6">
    <source>
        <dbReference type="ARBA" id="ARBA00047942"/>
    </source>
</evidence>